<evidence type="ECO:0000259" key="1">
    <source>
        <dbReference type="PROSITE" id="PS50146"/>
    </source>
</evidence>
<gene>
    <name evidence="2" type="ORF">FAUST_5338</name>
</gene>
<keyword evidence="3" id="KW-1185">Reference proteome</keyword>
<dbReference type="PANTHER" id="PTHR12358">
    <property type="entry name" value="SPHINGOSINE KINASE"/>
    <property type="match status" value="1"/>
</dbReference>
<dbReference type="PROSITE" id="PS50146">
    <property type="entry name" value="DAGK"/>
    <property type="match status" value="1"/>
</dbReference>
<feature type="domain" description="DAGKc" evidence="1">
    <location>
        <begin position="132"/>
        <end position="271"/>
    </location>
</feature>
<dbReference type="GO" id="GO:0016020">
    <property type="term" value="C:membrane"/>
    <property type="evidence" value="ECO:0007669"/>
    <property type="project" value="TreeGrafter"/>
</dbReference>
<dbReference type="Pfam" id="PF24321">
    <property type="entry name" value="DUF7493"/>
    <property type="match status" value="1"/>
</dbReference>
<comment type="caution">
    <text evidence="2">The sequence shown here is derived from an EMBL/GenBank/DDBJ whole genome shotgun (WGS) entry which is preliminary data.</text>
</comment>
<protein>
    <recommendedName>
        <fullName evidence="1">DAGKc domain-containing protein</fullName>
    </recommendedName>
</protein>
<dbReference type="GO" id="GO:0005737">
    <property type="term" value="C:cytoplasm"/>
    <property type="evidence" value="ECO:0007669"/>
    <property type="project" value="TreeGrafter"/>
</dbReference>
<dbReference type="Gene3D" id="3.40.50.10330">
    <property type="entry name" value="Probable inorganic polyphosphate/atp-NAD kinase, domain 1"/>
    <property type="match status" value="1"/>
</dbReference>
<dbReference type="Gene3D" id="2.60.200.40">
    <property type="match status" value="1"/>
</dbReference>
<sequence>MVTETDRKMEEGVGMQLLLEGKKKLTIGADGLEFNGPIAKKASRSSCAPLTSTGSSKDAIPFYNVLWAEFANNHITIDYAIHASKKLIKPGKWEFELAAKDDDDDDDDEGNGATPVETFVKALLSRAYGDAPPRKRAYVLVNPNSGPGKAVKQWENEVKPLFDAAKMQLDVVILKRGGEAVELAQNVDLSRYDTIMACSGDGTPHEIFNGLAKRPDAAKALSTMAVSHIPCGSGNAFSCNLYGSHRPSFAALAIIKGIVTPLDLVSVTSGNNRIISFLSQTLGLIAECDLGTENMRWMGSARFEVGVVQRMYKKKCYPFDLAVKVEIEEKDGVKAHYKHHASTTSLSQLTKSAGAKSVPDGAGLPELKYGTIKDELPEGWELIPYNKVGTFYAGNMAYMSPDAPFFAASLISDGLMDLVTIDGDLPFLTAIKVLLDVEAERLFDNPHVTYKKISAYRIIPRDQDDGYISIDGEKCPFGPFQAEIHQGLGRVISKSGKYEASGPKGWDKEWYYNQIISRFLAFCTEAGDRDSIIRSFEALDIRAVDSTPATQYTKHPPGYVPVSAATSTAVVSSATSSTLTRDTTGIPKATHLPTHDSVASLPSSLTGPLKALRSIIPSSGPTTAMLAAIEDPDNTKSLQDVLMALRKLREGLVATKRADLFSIQAYIFSIRLSILAKHPESYHPAILHLLRYMAVWTPMVQSEIEEIAGYFMLDAACRRRDLTEAYFIRQDFNIRNKKLDHILKALAHDNYISWQATKQQVDRHCLKLMEWADNDMRLHTLKCFGRSYLHVDLPYLEFSAGRKWNQLKEKDNVGWELEDEKVTIKRVRAR</sequence>
<reference evidence="2 3" key="1">
    <citation type="submission" date="2020-02" db="EMBL/GenBank/DDBJ databases">
        <title>Identification and distribution of gene clusters putatively required for synthesis of sphingolipid metabolism inhibitors in phylogenetically diverse species of the filamentous fungus Fusarium.</title>
        <authorList>
            <person name="Kim H.-S."/>
            <person name="Busman M."/>
            <person name="Brown D.W."/>
            <person name="Divon H."/>
            <person name="Uhlig S."/>
            <person name="Proctor R.H."/>
        </authorList>
    </citation>
    <scope>NUCLEOTIDE SEQUENCE [LARGE SCALE GENOMIC DNA]</scope>
    <source>
        <strain evidence="2 3">NRRL 2903</strain>
    </source>
</reference>
<dbReference type="InterPro" id="IPR001206">
    <property type="entry name" value="Diacylglycerol_kinase_cat_dom"/>
</dbReference>
<evidence type="ECO:0000313" key="2">
    <source>
        <dbReference type="EMBL" id="KAF5238754.1"/>
    </source>
</evidence>
<organism evidence="2 3">
    <name type="scientific">Fusarium austroamericanum</name>
    <dbReference type="NCBI Taxonomy" id="282268"/>
    <lineage>
        <taxon>Eukaryota</taxon>
        <taxon>Fungi</taxon>
        <taxon>Dikarya</taxon>
        <taxon>Ascomycota</taxon>
        <taxon>Pezizomycotina</taxon>
        <taxon>Sordariomycetes</taxon>
        <taxon>Hypocreomycetidae</taxon>
        <taxon>Hypocreales</taxon>
        <taxon>Nectriaceae</taxon>
        <taxon>Fusarium</taxon>
    </lineage>
</organism>
<dbReference type="GO" id="GO:0016773">
    <property type="term" value="F:phosphotransferase activity, alcohol group as acceptor"/>
    <property type="evidence" value="ECO:0007669"/>
    <property type="project" value="UniProtKB-ARBA"/>
</dbReference>
<dbReference type="InterPro" id="IPR016064">
    <property type="entry name" value="NAD/diacylglycerol_kinase_sf"/>
</dbReference>
<dbReference type="InterPro" id="IPR050187">
    <property type="entry name" value="Lipid_Phosphate_FormReg"/>
</dbReference>
<proteinExistence type="predicted"/>
<evidence type="ECO:0000313" key="3">
    <source>
        <dbReference type="Proteomes" id="UP000537989"/>
    </source>
</evidence>
<dbReference type="SMART" id="SM00046">
    <property type="entry name" value="DAGKc"/>
    <property type="match status" value="1"/>
</dbReference>
<name>A0AAN6C1A2_FUSAU</name>
<dbReference type="AlphaFoldDB" id="A0AAN6C1A2"/>
<accession>A0AAN6C1A2</accession>
<dbReference type="GO" id="GO:0046512">
    <property type="term" value="P:sphingosine biosynthetic process"/>
    <property type="evidence" value="ECO:0007669"/>
    <property type="project" value="TreeGrafter"/>
</dbReference>
<dbReference type="Pfam" id="PF00781">
    <property type="entry name" value="DAGK_cat"/>
    <property type="match status" value="1"/>
</dbReference>
<dbReference type="EMBL" id="JAAMOD010000139">
    <property type="protein sequence ID" value="KAF5238754.1"/>
    <property type="molecule type" value="Genomic_DNA"/>
</dbReference>
<dbReference type="SUPFAM" id="SSF111331">
    <property type="entry name" value="NAD kinase/diacylglycerol kinase-like"/>
    <property type="match status" value="1"/>
</dbReference>
<dbReference type="GO" id="GO:0001727">
    <property type="term" value="F:lipid kinase activity"/>
    <property type="evidence" value="ECO:0007669"/>
    <property type="project" value="TreeGrafter"/>
</dbReference>
<dbReference type="PANTHER" id="PTHR12358:SF31">
    <property type="entry name" value="ACYLGLYCEROL KINASE, MITOCHONDRIAL"/>
    <property type="match status" value="1"/>
</dbReference>
<dbReference type="InterPro" id="IPR017438">
    <property type="entry name" value="ATP-NAD_kinase_N"/>
</dbReference>
<dbReference type="InterPro" id="IPR055916">
    <property type="entry name" value="DUF7493"/>
</dbReference>
<dbReference type="Proteomes" id="UP000537989">
    <property type="component" value="Unassembled WGS sequence"/>
</dbReference>